<feature type="non-terminal residue" evidence="6">
    <location>
        <position position="1"/>
    </location>
</feature>
<dbReference type="Proteomes" id="UP000681720">
    <property type="component" value="Unassembled WGS sequence"/>
</dbReference>
<dbReference type="AlphaFoldDB" id="A0A8S3DES8"/>
<evidence type="ECO:0000313" key="3">
    <source>
        <dbReference type="EMBL" id="CAF4722269.1"/>
    </source>
</evidence>
<comment type="caution">
    <text evidence="6">The sequence shown here is derived from an EMBL/GenBank/DDBJ whole genome shotgun (WGS) entry which is preliminary data.</text>
</comment>
<dbReference type="EMBL" id="CAJOBJ010210061">
    <property type="protein sequence ID" value="CAF5008316.1"/>
    <property type="molecule type" value="Genomic_DNA"/>
</dbReference>
<reference evidence="6" key="1">
    <citation type="submission" date="2021-02" db="EMBL/GenBank/DDBJ databases">
        <authorList>
            <person name="Nowell W R."/>
        </authorList>
    </citation>
    <scope>NUCLEOTIDE SEQUENCE</scope>
</reference>
<gene>
    <name evidence="2" type="ORF">BYL167_LOCUS40628</name>
    <name evidence="4" type="ORF">BYL167_LOCUS45122</name>
    <name evidence="3" type="ORF">GIL414_LOCUS43903</name>
    <name evidence="6" type="ORF">GIL414_LOCUS57699</name>
    <name evidence="5" type="ORF">SMN809_LOCUS52032</name>
</gene>
<evidence type="ECO:0000313" key="7">
    <source>
        <dbReference type="Proteomes" id="UP000681720"/>
    </source>
</evidence>
<evidence type="ECO:0000313" key="2">
    <source>
        <dbReference type="EMBL" id="CAF4613070.1"/>
    </source>
</evidence>
<sequence length="80" mass="9430">LITLAVCRRRLHRRYTAELQRQRSHHYCYHHTRLHQPSTKTTDSQAMVGANDSLYEQLPSLSSDSEQPFLYNEKKSNVTK</sequence>
<accession>A0A8S3DES8</accession>
<protein>
    <submittedName>
        <fullName evidence="6">Uncharacterized protein</fullName>
    </submittedName>
</protein>
<evidence type="ECO:0000313" key="4">
    <source>
        <dbReference type="EMBL" id="CAF4727265.1"/>
    </source>
</evidence>
<name>A0A8S3DES8_9BILA</name>
<dbReference type="EMBL" id="CAJOBJ010131241">
    <property type="protein sequence ID" value="CAF4722269.1"/>
    <property type="molecule type" value="Genomic_DNA"/>
</dbReference>
<evidence type="ECO:0000313" key="6">
    <source>
        <dbReference type="EMBL" id="CAF5008316.1"/>
    </source>
</evidence>
<feature type="non-terminal residue" evidence="6">
    <location>
        <position position="80"/>
    </location>
</feature>
<dbReference type="EMBL" id="CAJOBI010175776">
    <property type="protein sequence ID" value="CAF4906942.1"/>
    <property type="molecule type" value="Genomic_DNA"/>
</dbReference>
<dbReference type="Proteomes" id="UP000681967">
    <property type="component" value="Unassembled WGS sequence"/>
</dbReference>
<dbReference type="EMBL" id="CAJOBH010101066">
    <property type="protein sequence ID" value="CAF4613070.1"/>
    <property type="molecule type" value="Genomic_DNA"/>
</dbReference>
<dbReference type="EMBL" id="CAJOBH010124286">
    <property type="protein sequence ID" value="CAF4727265.1"/>
    <property type="molecule type" value="Genomic_DNA"/>
</dbReference>
<organism evidence="6 7">
    <name type="scientific">Rotaria magnacalcarata</name>
    <dbReference type="NCBI Taxonomy" id="392030"/>
    <lineage>
        <taxon>Eukaryota</taxon>
        <taxon>Metazoa</taxon>
        <taxon>Spiralia</taxon>
        <taxon>Gnathifera</taxon>
        <taxon>Rotifera</taxon>
        <taxon>Eurotatoria</taxon>
        <taxon>Bdelloidea</taxon>
        <taxon>Philodinida</taxon>
        <taxon>Philodinidae</taxon>
        <taxon>Rotaria</taxon>
    </lineage>
</organism>
<evidence type="ECO:0000313" key="5">
    <source>
        <dbReference type="EMBL" id="CAF4906942.1"/>
    </source>
</evidence>
<evidence type="ECO:0000256" key="1">
    <source>
        <dbReference type="SAM" id="MobiDB-lite"/>
    </source>
</evidence>
<feature type="region of interest" description="Disordered" evidence="1">
    <location>
        <begin position="60"/>
        <end position="80"/>
    </location>
</feature>
<proteinExistence type="predicted"/>
<dbReference type="Proteomes" id="UP000676336">
    <property type="component" value="Unassembled WGS sequence"/>
</dbReference>